<dbReference type="Proteomes" id="UP000559182">
    <property type="component" value="Unassembled WGS sequence"/>
</dbReference>
<evidence type="ECO:0000313" key="3">
    <source>
        <dbReference type="Proteomes" id="UP000559182"/>
    </source>
</evidence>
<feature type="transmembrane region" description="Helical" evidence="1">
    <location>
        <begin position="21"/>
        <end position="39"/>
    </location>
</feature>
<comment type="caution">
    <text evidence="2">The sequence shown here is derived from an EMBL/GenBank/DDBJ whole genome shotgun (WGS) entry which is preliminary data.</text>
</comment>
<keyword evidence="3" id="KW-1185">Reference proteome</keyword>
<feature type="transmembrane region" description="Helical" evidence="1">
    <location>
        <begin position="83"/>
        <end position="101"/>
    </location>
</feature>
<dbReference type="RefSeq" id="WP_183319976.1">
    <property type="nucleotide sequence ID" value="NZ_JACHVQ010000001.1"/>
</dbReference>
<accession>A0A839N1Y8</accession>
<keyword evidence="1" id="KW-1133">Transmembrane helix</keyword>
<keyword evidence="1" id="KW-0812">Transmembrane</keyword>
<reference evidence="2 3" key="1">
    <citation type="submission" date="2020-08" db="EMBL/GenBank/DDBJ databases">
        <title>Sequencing the genomes of 1000 actinobacteria strains.</title>
        <authorList>
            <person name="Klenk H.-P."/>
        </authorList>
    </citation>
    <scope>NUCLEOTIDE SEQUENCE [LARGE SCALE GENOMIC DNA]</scope>
    <source>
        <strain evidence="2 3">DSM 105369</strain>
    </source>
</reference>
<feature type="transmembrane region" description="Helical" evidence="1">
    <location>
        <begin position="113"/>
        <end position="134"/>
    </location>
</feature>
<organism evidence="2 3">
    <name type="scientific">Flexivirga oryzae</name>
    <dbReference type="NCBI Taxonomy" id="1794944"/>
    <lineage>
        <taxon>Bacteria</taxon>
        <taxon>Bacillati</taxon>
        <taxon>Actinomycetota</taxon>
        <taxon>Actinomycetes</taxon>
        <taxon>Micrococcales</taxon>
        <taxon>Dermacoccaceae</taxon>
        <taxon>Flexivirga</taxon>
    </lineage>
</organism>
<evidence type="ECO:0000313" key="2">
    <source>
        <dbReference type="EMBL" id="MBB2891750.1"/>
    </source>
</evidence>
<protein>
    <submittedName>
        <fullName evidence="2">Uncharacterized protein</fullName>
    </submittedName>
</protein>
<feature type="transmembrane region" description="Helical" evidence="1">
    <location>
        <begin position="146"/>
        <end position="165"/>
    </location>
</feature>
<evidence type="ECO:0000256" key="1">
    <source>
        <dbReference type="SAM" id="Phobius"/>
    </source>
</evidence>
<feature type="transmembrane region" description="Helical" evidence="1">
    <location>
        <begin position="185"/>
        <end position="203"/>
    </location>
</feature>
<dbReference type="AlphaFoldDB" id="A0A839N1Y8"/>
<gene>
    <name evidence="2" type="ORF">FHU39_001734</name>
</gene>
<proteinExistence type="predicted"/>
<feature type="transmembrane region" description="Helical" evidence="1">
    <location>
        <begin position="45"/>
        <end position="71"/>
    </location>
</feature>
<name>A0A839N1Y8_9MICO</name>
<sequence>MVERMAAVQAYVARATPWRDLGAGVVVLVPVLVLIGHWPRLWPGLAVAVGLLVACGALSMDEPAAAVVDAAPRNLRWRTATRSLPLLPLAGVWVVFAWYVGSPARPGPASGHRAVAVLLGLGALVAGAAVATVLRRCGQATPGAAIAGVLGIGVMMLDVGLRYLFRQPIVLPSVGAHDWRWALDFWAVVAVASLIAVVVATDPSAGHRRRSTRAGTWRYRCR</sequence>
<dbReference type="EMBL" id="JACHVQ010000001">
    <property type="protein sequence ID" value="MBB2891750.1"/>
    <property type="molecule type" value="Genomic_DNA"/>
</dbReference>
<keyword evidence="1" id="KW-0472">Membrane</keyword>